<keyword evidence="2" id="KW-1185">Reference proteome</keyword>
<gene>
    <name evidence="1" type="ORF">J0895_13275</name>
</gene>
<dbReference type="RefSeq" id="WP_207088564.1">
    <property type="nucleotide sequence ID" value="NZ_JAFLQW010000354.1"/>
</dbReference>
<reference evidence="1 2" key="1">
    <citation type="submission" date="2021-03" db="EMBL/GenBank/DDBJ databases">
        <title>Metabolic Capacity of the Antarctic Cyanobacterium Phormidium pseudopriestleyi that Sustains Oxygenic Photosynthesis in the Presence of Hydrogen Sulfide.</title>
        <authorList>
            <person name="Lumian J.E."/>
            <person name="Jungblut A.D."/>
            <person name="Dillon M.L."/>
            <person name="Hawes I."/>
            <person name="Doran P.T."/>
            <person name="Mackey T.J."/>
            <person name="Dick G.J."/>
            <person name="Grettenberger C.L."/>
            <person name="Sumner D.Y."/>
        </authorList>
    </citation>
    <scope>NUCLEOTIDE SEQUENCE [LARGE SCALE GENOMIC DNA]</scope>
    <source>
        <strain evidence="1 2">FRX01</strain>
    </source>
</reference>
<accession>A0ABS3FTX9</accession>
<sequence>MIQPVLCPVFYTAWLTGVLTDMNFIISTERMSEGWGDGGMGDLQE</sequence>
<evidence type="ECO:0000313" key="2">
    <source>
        <dbReference type="Proteomes" id="UP000664844"/>
    </source>
</evidence>
<proteinExistence type="predicted"/>
<dbReference type="EMBL" id="JAFLQW010000354">
    <property type="protein sequence ID" value="MBO0350066.1"/>
    <property type="molecule type" value="Genomic_DNA"/>
</dbReference>
<evidence type="ECO:0000313" key="1">
    <source>
        <dbReference type="EMBL" id="MBO0350066.1"/>
    </source>
</evidence>
<comment type="caution">
    <text evidence="1">The sequence shown here is derived from an EMBL/GenBank/DDBJ whole genome shotgun (WGS) entry which is preliminary data.</text>
</comment>
<dbReference type="Proteomes" id="UP000664844">
    <property type="component" value="Unassembled WGS sequence"/>
</dbReference>
<name>A0ABS3FTX9_9CYAN</name>
<protein>
    <submittedName>
        <fullName evidence="1">Uncharacterized protein</fullName>
    </submittedName>
</protein>
<organism evidence="1 2">
    <name type="scientific">Phormidium pseudopriestleyi FRX01</name>
    <dbReference type="NCBI Taxonomy" id="1759528"/>
    <lineage>
        <taxon>Bacteria</taxon>
        <taxon>Bacillati</taxon>
        <taxon>Cyanobacteriota</taxon>
        <taxon>Cyanophyceae</taxon>
        <taxon>Oscillatoriophycideae</taxon>
        <taxon>Oscillatoriales</taxon>
        <taxon>Oscillatoriaceae</taxon>
        <taxon>Phormidium</taxon>
    </lineage>
</organism>